<dbReference type="InterPro" id="IPR038883">
    <property type="entry name" value="AN11006-like"/>
</dbReference>
<dbReference type="OrthoDB" id="62952at2759"/>
<reference evidence="1" key="1">
    <citation type="journal article" date="2020" name="Stud. Mycol.">
        <title>101 Dothideomycetes genomes: a test case for predicting lifestyles and emergence of pathogens.</title>
        <authorList>
            <person name="Haridas S."/>
            <person name="Albert R."/>
            <person name="Binder M."/>
            <person name="Bloem J."/>
            <person name="Labutti K."/>
            <person name="Salamov A."/>
            <person name="Andreopoulos B."/>
            <person name="Baker S."/>
            <person name="Barry K."/>
            <person name="Bills G."/>
            <person name="Bluhm B."/>
            <person name="Cannon C."/>
            <person name="Castanera R."/>
            <person name="Culley D."/>
            <person name="Daum C."/>
            <person name="Ezra D."/>
            <person name="Gonzalez J."/>
            <person name="Henrissat B."/>
            <person name="Kuo A."/>
            <person name="Liang C."/>
            <person name="Lipzen A."/>
            <person name="Lutzoni F."/>
            <person name="Magnuson J."/>
            <person name="Mondo S."/>
            <person name="Nolan M."/>
            <person name="Ohm R."/>
            <person name="Pangilinan J."/>
            <person name="Park H.-J."/>
            <person name="Ramirez L."/>
            <person name="Alfaro M."/>
            <person name="Sun H."/>
            <person name="Tritt A."/>
            <person name="Yoshinaga Y."/>
            <person name="Zwiers L.-H."/>
            <person name="Turgeon B."/>
            <person name="Goodwin S."/>
            <person name="Spatafora J."/>
            <person name="Crous P."/>
            <person name="Grigoriev I."/>
        </authorList>
    </citation>
    <scope>NUCLEOTIDE SEQUENCE</scope>
    <source>
        <strain evidence="1">Tuck. ex Michener</strain>
    </source>
</reference>
<dbReference type="AlphaFoldDB" id="A0A6A6HM82"/>
<sequence length="353" mass="41578">MTRQSIYGVSIHDYVRWSPERRRAYHEHGYDVGRVKPFFHKNLVRPVLSMLKPKDSSATQIQPLLCPFADWPPENENRSARSIVSMHRIKQILFSIRQSRGFKIAATRLGTNKVNHLLRLAPELRLMIFRDVLTPVHPSVHRVRPDAVPVRTAIMLTCRVFHNEAASILYGEYCLTIDGREKPETWPLRKPYRTLIRKLHIQIWQERHAACSERFEKMLKQLDLKLQYLKFSFCTDEWCDEAQRVGDEPFIDTIYQILSSFKQVELFEIWMRRPVFPLGYAENLRRAFLTGEESPGRRIRFLVPHEVLEWYEGGQMSYLEHTIPPPQEADYIETSDLAVCEKELARAVRCTMQ</sequence>
<dbReference type="EMBL" id="ML991773">
    <property type="protein sequence ID" value="KAF2239137.1"/>
    <property type="molecule type" value="Genomic_DNA"/>
</dbReference>
<dbReference type="Proteomes" id="UP000800092">
    <property type="component" value="Unassembled WGS sequence"/>
</dbReference>
<dbReference type="PANTHER" id="PTHR42085:SF1">
    <property type="entry name" value="F-BOX DOMAIN-CONTAINING PROTEIN"/>
    <property type="match status" value="1"/>
</dbReference>
<name>A0A6A6HM82_VIRVR</name>
<accession>A0A6A6HM82</accession>
<proteinExistence type="predicted"/>
<gene>
    <name evidence="1" type="ORF">EV356DRAFT_502100</name>
</gene>
<protein>
    <submittedName>
        <fullName evidence="1">Uncharacterized protein</fullName>
    </submittedName>
</protein>
<organism evidence="1 2">
    <name type="scientific">Viridothelium virens</name>
    <name type="common">Speckled blister lichen</name>
    <name type="synonym">Trypethelium virens</name>
    <dbReference type="NCBI Taxonomy" id="1048519"/>
    <lineage>
        <taxon>Eukaryota</taxon>
        <taxon>Fungi</taxon>
        <taxon>Dikarya</taxon>
        <taxon>Ascomycota</taxon>
        <taxon>Pezizomycotina</taxon>
        <taxon>Dothideomycetes</taxon>
        <taxon>Dothideomycetes incertae sedis</taxon>
        <taxon>Trypetheliales</taxon>
        <taxon>Trypetheliaceae</taxon>
        <taxon>Viridothelium</taxon>
    </lineage>
</organism>
<evidence type="ECO:0000313" key="1">
    <source>
        <dbReference type="EMBL" id="KAF2239137.1"/>
    </source>
</evidence>
<dbReference type="PANTHER" id="PTHR42085">
    <property type="entry name" value="F-BOX DOMAIN-CONTAINING PROTEIN"/>
    <property type="match status" value="1"/>
</dbReference>
<evidence type="ECO:0000313" key="2">
    <source>
        <dbReference type="Proteomes" id="UP000800092"/>
    </source>
</evidence>
<keyword evidence="2" id="KW-1185">Reference proteome</keyword>